<evidence type="ECO:0008006" key="3">
    <source>
        <dbReference type="Google" id="ProtNLM"/>
    </source>
</evidence>
<name>A0AAJ3RRJ2_PREIN</name>
<sequence length="547" mass="63408">MKIMDNIAVSNLKELASHYSFGRVLCRITLNENTSLAYLAGHELDAAAERIINKEFDFLAGLWLDNIDLSLAGWNIEEDDIYIQKVYNLLDIYHNSLKGSSFREVYSEMALYEGDEAYDWQFIELAELKYKPLDNILIEKFGYHSNCISSLYKKLKLLIEQKLQILKNNQTVLFDERTLYGLFSFSEDEMKSSLTLQELSTLKNFCTRLGENKKKNIWNIQDLSIYSTHPIIILPNGHYCILNFYLLAHAFCISPYYWILNTVNKKEIPDQSDLWGKNNEIIVSKVLDILDGNKIINTGINIQRKDSKQKETDIDILMTIGHDVFVFQIKSKRLRVASINGNETCIKEDYKDAVEKAYSQGIKCVNALKDANNYRDLSKYSVQAPVYHIVCVTGDYYQTITPSSLIHNIKNNGVPPLIAMSLFDLHMITHLFSAQQFVEYIKFREKCCRLFIYAVNEVFFIGKFLFLKLVSNEPALLEKEILPREYALLADIIIQEGQKYGHEKPYLDAWGKMLKQKDTLFERRLLEVLKALDQKEQLTYQGIRTHG</sequence>
<dbReference type="Proteomes" id="UP000229102">
    <property type="component" value="Unassembled WGS sequence"/>
</dbReference>
<accession>A0AAJ3RRJ2</accession>
<reference evidence="1 2" key="1">
    <citation type="submission" date="2017-11" db="EMBL/GenBank/DDBJ databases">
        <title>Genome sequencing of Prevotella intermedia KCOM 2698.</title>
        <authorList>
            <person name="Kook J.-K."/>
            <person name="Park S.-N."/>
            <person name="Lim Y.K."/>
        </authorList>
    </citation>
    <scope>NUCLEOTIDE SEQUENCE [LARGE SCALE GENOMIC DNA]</scope>
    <source>
        <strain evidence="1 2">KCOM 2698</strain>
    </source>
</reference>
<dbReference type="EMBL" id="PENF01000001">
    <property type="protein sequence ID" value="PJI19500.1"/>
    <property type="molecule type" value="Genomic_DNA"/>
</dbReference>
<proteinExistence type="predicted"/>
<evidence type="ECO:0000313" key="2">
    <source>
        <dbReference type="Proteomes" id="UP000229102"/>
    </source>
</evidence>
<protein>
    <recommendedName>
        <fullName evidence="3">NERD domain-containing protein</fullName>
    </recommendedName>
</protein>
<comment type="caution">
    <text evidence="1">The sequence shown here is derived from an EMBL/GenBank/DDBJ whole genome shotgun (WGS) entry which is preliminary data.</text>
</comment>
<evidence type="ECO:0000313" key="1">
    <source>
        <dbReference type="EMBL" id="PJI19500.1"/>
    </source>
</evidence>
<dbReference type="RefSeq" id="WP_099983313.1">
    <property type="nucleotide sequence ID" value="NZ_CP024697.1"/>
</dbReference>
<organism evidence="1 2">
    <name type="scientific">Prevotella intermedia</name>
    <dbReference type="NCBI Taxonomy" id="28131"/>
    <lineage>
        <taxon>Bacteria</taxon>
        <taxon>Pseudomonadati</taxon>
        <taxon>Bacteroidota</taxon>
        <taxon>Bacteroidia</taxon>
        <taxon>Bacteroidales</taxon>
        <taxon>Prevotellaceae</taxon>
        <taxon>Prevotella</taxon>
    </lineage>
</organism>
<dbReference type="AlphaFoldDB" id="A0AAJ3RRJ2"/>
<gene>
    <name evidence="1" type="ORF">CTM53_00875</name>
</gene>